<reference evidence="8 9" key="1">
    <citation type="journal article" date="2015" name="BMC Genomics">
        <title>Transcriptome analysis of thermophilic methylotrophic Bacillus methanolicus MGA3 using RNA-sequencing provides detailed insights into its previously uncharted transcriptional landscape.</title>
        <authorList>
            <person name="Irla M."/>
            <person name="Neshat A."/>
            <person name="Brautaset T."/>
            <person name="Ruckert C."/>
            <person name="Kalinowski J."/>
            <person name="Wendisch V.F."/>
        </authorList>
    </citation>
    <scope>NUCLEOTIDE SEQUENCE [LARGE SCALE GENOMIC DNA]</scope>
    <source>
        <strain evidence="9">MGA3 / ATCC 53907</strain>
    </source>
</reference>
<sequence>MHLMNVIAMFVWTGAGALLLFVLMWIDSLFTKYKDLAEIKNGNTAVATRFILKMFAQGYILSQSIAKSNDLWQALLVSVISFVILFILEKLVEWFLKKTAGLHLEEETHLGKVSAALFSGSLHVVGALILASCF</sequence>
<feature type="transmembrane region" description="Helical" evidence="7">
    <location>
        <begin position="71"/>
        <end position="88"/>
    </location>
</feature>
<evidence type="ECO:0000256" key="3">
    <source>
        <dbReference type="ARBA" id="ARBA00022475"/>
    </source>
</evidence>
<accession>I3E8S1</accession>
<dbReference type="eggNOG" id="COG3766">
    <property type="taxonomic scope" value="Bacteria"/>
</dbReference>
<keyword evidence="4 7" id="KW-0812">Transmembrane</keyword>
<gene>
    <name evidence="8" type="ORF">BMMGA3_08785</name>
</gene>
<evidence type="ECO:0000256" key="4">
    <source>
        <dbReference type="ARBA" id="ARBA00022692"/>
    </source>
</evidence>
<dbReference type="GO" id="GO:0005886">
    <property type="term" value="C:plasma membrane"/>
    <property type="evidence" value="ECO:0007669"/>
    <property type="project" value="UniProtKB-SubCell"/>
</dbReference>
<proteinExistence type="inferred from homology"/>
<dbReference type="EMBL" id="CP007739">
    <property type="protein sequence ID" value="AIE60157.1"/>
    <property type="molecule type" value="Genomic_DNA"/>
</dbReference>
<dbReference type="HOGENOM" id="CLU_1891992_0_0_9"/>
<organism evidence="8 9">
    <name type="scientific">Bacillus methanolicus (strain MGA3 / ATCC 53907)</name>
    <dbReference type="NCBI Taxonomy" id="796606"/>
    <lineage>
        <taxon>Bacteria</taxon>
        <taxon>Bacillati</taxon>
        <taxon>Bacillota</taxon>
        <taxon>Bacilli</taxon>
        <taxon>Bacillales</taxon>
        <taxon>Bacillaceae</taxon>
        <taxon>Bacillus</taxon>
    </lineage>
</organism>
<evidence type="ECO:0000256" key="6">
    <source>
        <dbReference type="ARBA" id="ARBA00023136"/>
    </source>
</evidence>
<dbReference type="Pfam" id="PF03994">
    <property type="entry name" value="DUF350"/>
    <property type="match status" value="1"/>
</dbReference>
<keyword evidence="6 7" id="KW-0472">Membrane</keyword>
<evidence type="ECO:0000256" key="7">
    <source>
        <dbReference type="SAM" id="Phobius"/>
    </source>
</evidence>
<dbReference type="OrthoDB" id="2678278at2"/>
<evidence type="ECO:0000313" key="9">
    <source>
        <dbReference type="Proteomes" id="UP000027602"/>
    </source>
</evidence>
<evidence type="ECO:0008006" key="10">
    <source>
        <dbReference type="Google" id="ProtNLM"/>
    </source>
</evidence>
<comment type="similarity">
    <text evidence="2">Belongs to the UPF0719 family.</text>
</comment>
<comment type="subcellular location">
    <subcellularLocation>
        <location evidence="1">Cell membrane</location>
        <topology evidence="1">Multi-pass membrane protein</topology>
    </subcellularLocation>
</comment>
<keyword evidence="5 7" id="KW-1133">Transmembrane helix</keyword>
<dbReference type="AlphaFoldDB" id="I3E8S1"/>
<dbReference type="InterPro" id="IPR007140">
    <property type="entry name" value="DUF350"/>
</dbReference>
<protein>
    <recommendedName>
        <fullName evidence="10">DUF350 domain-containing protein</fullName>
    </recommendedName>
</protein>
<evidence type="ECO:0000313" key="8">
    <source>
        <dbReference type="EMBL" id="AIE60157.1"/>
    </source>
</evidence>
<name>I3E8S1_BACMM</name>
<dbReference type="KEGG" id="bmet:BMMGA3_08785"/>
<dbReference type="Proteomes" id="UP000027602">
    <property type="component" value="Chromosome"/>
</dbReference>
<dbReference type="PANTHER" id="PTHR40043:SF1">
    <property type="entry name" value="UPF0719 INNER MEMBRANE PROTEIN YJFL"/>
    <property type="match status" value="1"/>
</dbReference>
<dbReference type="STRING" id="796606.BMMGA3_08785"/>
<evidence type="ECO:0000256" key="1">
    <source>
        <dbReference type="ARBA" id="ARBA00004651"/>
    </source>
</evidence>
<dbReference type="RefSeq" id="WP_004434324.1">
    <property type="nucleotide sequence ID" value="NZ_ADWW01000002.1"/>
</dbReference>
<keyword evidence="3" id="KW-1003">Cell membrane</keyword>
<evidence type="ECO:0000256" key="2">
    <source>
        <dbReference type="ARBA" id="ARBA00005779"/>
    </source>
</evidence>
<dbReference type="PANTHER" id="PTHR40043">
    <property type="entry name" value="UPF0719 INNER MEMBRANE PROTEIN YJFL"/>
    <property type="match status" value="1"/>
</dbReference>
<evidence type="ECO:0000256" key="5">
    <source>
        <dbReference type="ARBA" id="ARBA00022989"/>
    </source>
</evidence>
<keyword evidence="9" id="KW-1185">Reference proteome</keyword>
<feature type="transmembrane region" description="Helical" evidence="7">
    <location>
        <begin position="6"/>
        <end position="26"/>
    </location>
</feature>